<evidence type="ECO:0000313" key="6">
    <source>
        <dbReference type="EMBL" id="SHL60503.1"/>
    </source>
</evidence>
<dbReference type="EMBL" id="FRBN01000022">
    <property type="protein sequence ID" value="SHL60503.1"/>
    <property type="molecule type" value="Genomic_DNA"/>
</dbReference>
<comment type="similarity">
    <text evidence="2">Belongs to the bacterial solute-binding protein 5 family.</text>
</comment>
<reference evidence="7" key="1">
    <citation type="submission" date="2016-11" db="EMBL/GenBank/DDBJ databases">
        <authorList>
            <person name="Varghese N."/>
            <person name="Submissions S."/>
        </authorList>
    </citation>
    <scope>NUCLEOTIDE SEQUENCE [LARGE SCALE GENOMIC DNA]</scope>
    <source>
        <strain evidence="7">DSM 29327</strain>
    </source>
</reference>
<comment type="subcellular location">
    <subcellularLocation>
        <location evidence="1">Periplasm</location>
    </subcellularLocation>
</comment>
<protein>
    <submittedName>
        <fullName evidence="6">Peptide/nickel transport system substrate-binding protein</fullName>
    </submittedName>
</protein>
<dbReference type="SUPFAM" id="SSF53850">
    <property type="entry name" value="Periplasmic binding protein-like II"/>
    <property type="match status" value="1"/>
</dbReference>
<feature type="domain" description="Solute-binding protein family 5" evidence="5">
    <location>
        <begin position="103"/>
        <end position="446"/>
    </location>
</feature>
<dbReference type="Pfam" id="PF00496">
    <property type="entry name" value="SBP_bac_5"/>
    <property type="match status" value="1"/>
</dbReference>
<name>A0A1M7C038_9RHOB</name>
<dbReference type="Proteomes" id="UP000184191">
    <property type="component" value="Unassembled WGS sequence"/>
</dbReference>
<dbReference type="GO" id="GO:0015833">
    <property type="term" value="P:peptide transport"/>
    <property type="evidence" value="ECO:0007669"/>
    <property type="project" value="TreeGrafter"/>
</dbReference>
<evidence type="ECO:0000259" key="5">
    <source>
        <dbReference type="Pfam" id="PF00496"/>
    </source>
</evidence>
<dbReference type="InterPro" id="IPR000914">
    <property type="entry name" value="SBP_5_dom"/>
</dbReference>
<dbReference type="InterPro" id="IPR039424">
    <property type="entry name" value="SBP_5"/>
</dbReference>
<proteinExistence type="inferred from homology"/>
<gene>
    <name evidence="6" type="ORF">SAMN05444414_12234</name>
</gene>
<evidence type="ECO:0000313" key="7">
    <source>
        <dbReference type="Proteomes" id="UP000184191"/>
    </source>
</evidence>
<keyword evidence="7" id="KW-1185">Reference proteome</keyword>
<dbReference type="InterPro" id="IPR030678">
    <property type="entry name" value="Peptide/Ni-bd"/>
</dbReference>
<keyword evidence="3" id="KW-0813">Transport</keyword>
<dbReference type="PANTHER" id="PTHR30290">
    <property type="entry name" value="PERIPLASMIC BINDING COMPONENT OF ABC TRANSPORTER"/>
    <property type="match status" value="1"/>
</dbReference>
<dbReference type="Gene3D" id="3.10.105.10">
    <property type="entry name" value="Dipeptide-binding Protein, Domain 3"/>
    <property type="match status" value="1"/>
</dbReference>
<dbReference type="Gene3D" id="3.90.76.10">
    <property type="entry name" value="Dipeptide-binding Protein, Domain 1"/>
    <property type="match status" value="1"/>
</dbReference>
<dbReference type="RefSeq" id="WP_073199677.1">
    <property type="nucleotide sequence ID" value="NZ_FRBN01000022.1"/>
</dbReference>
<dbReference type="PANTHER" id="PTHR30290:SF10">
    <property type="entry name" value="PERIPLASMIC OLIGOPEPTIDE-BINDING PROTEIN-RELATED"/>
    <property type="match status" value="1"/>
</dbReference>
<dbReference type="PIRSF" id="PIRSF002741">
    <property type="entry name" value="MppA"/>
    <property type="match status" value="1"/>
</dbReference>
<dbReference type="InterPro" id="IPR006311">
    <property type="entry name" value="TAT_signal"/>
</dbReference>
<dbReference type="PROSITE" id="PS51318">
    <property type="entry name" value="TAT"/>
    <property type="match status" value="1"/>
</dbReference>
<evidence type="ECO:0000256" key="4">
    <source>
        <dbReference type="ARBA" id="ARBA00022729"/>
    </source>
</evidence>
<dbReference type="GO" id="GO:0043190">
    <property type="term" value="C:ATP-binding cassette (ABC) transporter complex"/>
    <property type="evidence" value="ECO:0007669"/>
    <property type="project" value="InterPro"/>
</dbReference>
<accession>A0A1M7C038</accession>
<organism evidence="6 7">
    <name type="scientific">Roseovarius marisflavi</name>
    <dbReference type="NCBI Taxonomy" id="1054996"/>
    <lineage>
        <taxon>Bacteria</taxon>
        <taxon>Pseudomonadati</taxon>
        <taxon>Pseudomonadota</taxon>
        <taxon>Alphaproteobacteria</taxon>
        <taxon>Rhodobacterales</taxon>
        <taxon>Roseobacteraceae</taxon>
        <taxon>Roseovarius</taxon>
    </lineage>
</organism>
<evidence type="ECO:0000256" key="2">
    <source>
        <dbReference type="ARBA" id="ARBA00005695"/>
    </source>
</evidence>
<sequence length="536" mass="58695">MKKNKDQILLDKLADAARTGTISRRSFMHYAAAAGVTASAATGLWGTSAQAAPTRGGIFRLGAHDGNTSDTHDPGTYVTFSMIQVAHTFRSYLTLIEPDGSLGPDVASEWSASPDAKEWTFTLNPGATWHSGGKVTANDVIASLNHHRGEGSTSAAKALLTDVQDIVDNGDHSITIKLGSGNADLPWLMTDYHLAMVPANDDGTASWKSGDGCGPYKLTNTEFGVGYTFTRHEDWHLDGAYFDEVVVTVLNDPNARQTALVTGDVDAITQLELKTLALLQRDPNIVIDNVPSAAAITMPMLCDVAPFDNPDVRNALKLSIDRNEIIEKIAFGAASPGNDFHHSPAMPYWPDDIPQREYDPEQAKSLLKKAGAEGLSVNLSVADSVYSGAVDMCVLYSEQAKKSGIDINVVREPNDGYYSDVWLKKPWCAVQWGARPTPDVMYSLAYKDDAAWNESHWQNERFNELLLAAKAELDNTRRAEMYREMAMLARDDGGTVIPFFPNFVYARRKNVQHGPDLAASWQMDGARACSRWWFEA</sequence>
<dbReference type="Gene3D" id="3.40.190.10">
    <property type="entry name" value="Periplasmic binding protein-like II"/>
    <property type="match status" value="1"/>
</dbReference>
<dbReference type="CDD" id="cd08503">
    <property type="entry name" value="PBP2_NikA_DppA_OppA_like_17"/>
    <property type="match status" value="1"/>
</dbReference>
<evidence type="ECO:0000256" key="1">
    <source>
        <dbReference type="ARBA" id="ARBA00004418"/>
    </source>
</evidence>
<dbReference type="AlphaFoldDB" id="A0A1M7C038"/>
<dbReference type="GO" id="GO:0030288">
    <property type="term" value="C:outer membrane-bounded periplasmic space"/>
    <property type="evidence" value="ECO:0007669"/>
    <property type="project" value="UniProtKB-ARBA"/>
</dbReference>
<keyword evidence="4" id="KW-0732">Signal</keyword>
<dbReference type="OrthoDB" id="9803988at2"/>
<evidence type="ECO:0000256" key="3">
    <source>
        <dbReference type="ARBA" id="ARBA00022448"/>
    </source>
</evidence>
<dbReference type="STRING" id="1054996.SAMN05444414_12234"/>
<dbReference type="GO" id="GO:1904680">
    <property type="term" value="F:peptide transmembrane transporter activity"/>
    <property type="evidence" value="ECO:0007669"/>
    <property type="project" value="TreeGrafter"/>
</dbReference>